<dbReference type="Proteomes" id="UP000319852">
    <property type="component" value="Chromosome"/>
</dbReference>
<protein>
    <submittedName>
        <fullName evidence="2">Uncharacterized protein</fullName>
    </submittedName>
</protein>
<reference evidence="2 3" key="1">
    <citation type="submission" date="2019-02" db="EMBL/GenBank/DDBJ databases">
        <title>Deep-cultivation of Planctomycetes and their phenomic and genomic characterization uncovers novel biology.</title>
        <authorList>
            <person name="Wiegand S."/>
            <person name="Jogler M."/>
            <person name="Boedeker C."/>
            <person name="Pinto D."/>
            <person name="Vollmers J."/>
            <person name="Rivas-Marin E."/>
            <person name="Kohn T."/>
            <person name="Peeters S.H."/>
            <person name="Heuer A."/>
            <person name="Rast P."/>
            <person name="Oberbeckmann S."/>
            <person name="Bunk B."/>
            <person name="Jeske O."/>
            <person name="Meyerdierks A."/>
            <person name="Storesund J.E."/>
            <person name="Kallscheuer N."/>
            <person name="Luecker S."/>
            <person name="Lage O.M."/>
            <person name="Pohl T."/>
            <person name="Merkel B.J."/>
            <person name="Hornburger P."/>
            <person name="Mueller R.-W."/>
            <person name="Bruemmer F."/>
            <person name="Labrenz M."/>
            <person name="Spormann A.M."/>
            <person name="Op den Camp H."/>
            <person name="Overmann J."/>
            <person name="Amann R."/>
            <person name="Jetten M.S.M."/>
            <person name="Mascher T."/>
            <person name="Medema M.H."/>
            <person name="Devos D.P."/>
            <person name="Kaster A.-K."/>
            <person name="Ovreas L."/>
            <person name="Rohde M."/>
            <person name="Galperin M.Y."/>
            <person name="Jogler C."/>
        </authorList>
    </citation>
    <scope>NUCLEOTIDE SEQUENCE [LARGE SCALE GENOMIC DNA]</scope>
    <source>
        <strain evidence="2 3">HG15A2</strain>
    </source>
</reference>
<keyword evidence="3" id="KW-1185">Reference proteome</keyword>
<dbReference type="KEGG" id="amob:HG15A2_44200"/>
<dbReference type="AlphaFoldDB" id="A0A517N243"/>
<dbReference type="RefSeq" id="WP_145063011.1">
    <property type="nucleotide sequence ID" value="NZ_CP036263.1"/>
</dbReference>
<gene>
    <name evidence="2" type="ORF">HG15A2_44200</name>
</gene>
<accession>A0A517N243</accession>
<evidence type="ECO:0000313" key="3">
    <source>
        <dbReference type="Proteomes" id="UP000319852"/>
    </source>
</evidence>
<organism evidence="2 3">
    <name type="scientific">Adhaeretor mobilis</name>
    <dbReference type="NCBI Taxonomy" id="1930276"/>
    <lineage>
        <taxon>Bacteria</taxon>
        <taxon>Pseudomonadati</taxon>
        <taxon>Planctomycetota</taxon>
        <taxon>Planctomycetia</taxon>
        <taxon>Pirellulales</taxon>
        <taxon>Lacipirellulaceae</taxon>
        <taxon>Adhaeretor</taxon>
    </lineage>
</organism>
<evidence type="ECO:0000256" key="1">
    <source>
        <dbReference type="SAM" id="MobiDB-lite"/>
    </source>
</evidence>
<name>A0A517N243_9BACT</name>
<feature type="region of interest" description="Disordered" evidence="1">
    <location>
        <begin position="285"/>
        <end position="319"/>
    </location>
</feature>
<feature type="compositionally biased region" description="Basic and acidic residues" evidence="1">
    <location>
        <begin position="297"/>
        <end position="311"/>
    </location>
</feature>
<evidence type="ECO:0000313" key="2">
    <source>
        <dbReference type="EMBL" id="QDT01078.1"/>
    </source>
</evidence>
<sequence>MIATRRYEGLNVVLVVPSWFRRILGGTLILLNASICYGEEARSVSTARQMIADSTQPASERIADTVELIRGETLRCVALPATTPLKQLEAQWKRIAKIDLLVNDLSNAPRYQLVRFQFALALIEQGKQLYRTPVAATARKQRMLMAREKLRTALFMLKDVDEEFAKRVPGPSSKPTDSDDDASLSITAITALRTNLELYLAKAYRWQALCYPAESADWYNSLGLAQEQLATLAGVPDSSPLKKQVLSEKAICEQIMKQRFGYEPRISPTLPILEPLAVAPEKVDVRAAEPTSSAGDRSGRQSEAHRAEEVAARLSSSPETRRDAYLHWSHIEARSPGGSPRWQRARKARIDLLEKLGEQGRADKLQKLTEVLYPETTAANRK</sequence>
<dbReference type="EMBL" id="CP036263">
    <property type="protein sequence ID" value="QDT01078.1"/>
    <property type="molecule type" value="Genomic_DNA"/>
</dbReference>
<proteinExistence type="predicted"/>